<keyword evidence="3" id="KW-0238">DNA-binding</keyword>
<dbReference type="CDD" id="cd08422">
    <property type="entry name" value="PBP2_CrgA_like"/>
    <property type="match status" value="1"/>
</dbReference>
<dbReference type="Pfam" id="PF03466">
    <property type="entry name" value="LysR_substrate"/>
    <property type="match status" value="1"/>
</dbReference>
<dbReference type="RefSeq" id="WP_284313480.1">
    <property type="nucleotide sequence ID" value="NZ_BSPC01000028.1"/>
</dbReference>
<gene>
    <name evidence="6" type="ORF">GCM10007874_34080</name>
</gene>
<sequence>MSFDTRLVNGVGVLASVVETGNFVRAAEALGLTQPAVSRAIARLETRLGVRLLDRTTRSVSLTDEGRQFYERVMPLLADMEEAASLVAGASHAVRGRLRVNIDPYFSRLLLAQHYHAFLGTYPEMELDVVTRGQADDLVADGIDVAVRFGELSVSSVVARKLLETRIVTVASPAYLAKAGRPKHPRETEEHECILYRDPVTGRPFEWEFHRGKEVLPVNAKGRLLLSDAGTLLTACVSGAGIAQILGLGTQSFIDDGRLVDLFPDWPDEVYPLYALYPSRHHPPAKVRAFLDFVLAALGHGPA</sequence>
<keyword evidence="7" id="KW-1185">Reference proteome</keyword>
<name>A0ABQ6CQ95_9HYPH</name>
<dbReference type="InterPro" id="IPR058163">
    <property type="entry name" value="LysR-type_TF_proteobact-type"/>
</dbReference>
<dbReference type="EMBL" id="BSPC01000028">
    <property type="protein sequence ID" value="GLS20391.1"/>
    <property type="molecule type" value="Genomic_DNA"/>
</dbReference>
<evidence type="ECO:0000313" key="7">
    <source>
        <dbReference type="Proteomes" id="UP001156882"/>
    </source>
</evidence>
<dbReference type="PANTHER" id="PTHR30537">
    <property type="entry name" value="HTH-TYPE TRANSCRIPTIONAL REGULATOR"/>
    <property type="match status" value="1"/>
</dbReference>
<dbReference type="PRINTS" id="PR00039">
    <property type="entry name" value="HTHLYSR"/>
</dbReference>
<comment type="similarity">
    <text evidence="1">Belongs to the LysR transcriptional regulatory family.</text>
</comment>
<dbReference type="Proteomes" id="UP001156882">
    <property type="component" value="Unassembled WGS sequence"/>
</dbReference>
<dbReference type="SUPFAM" id="SSF46785">
    <property type="entry name" value="Winged helix' DNA-binding domain"/>
    <property type="match status" value="1"/>
</dbReference>
<dbReference type="SUPFAM" id="SSF53850">
    <property type="entry name" value="Periplasmic binding protein-like II"/>
    <property type="match status" value="1"/>
</dbReference>
<evidence type="ECO:0000259" key="5">
    <source>
        <dbReference type="PROSITE" id="PS50931"/>
    </source>
</evidence>
<dbReference type="PROSITE" id="PS50931">
    <property type="entry name" value="HTH_LYSR"/>
    <property type="match status" value="1"/>
</dbReference>
<evidence type="ECO:0000256" key="2">
    <source>
        <dbReference type="ARBA" id="ARBA00023015"/>
    </source>
</evidence>
<accession>A0ABQ6CQ95</accession>
<keyword evidence="2" id="KW-0805">Transcription regulation</keyword>
<dbReference type="InterPro" id="IPR005119">
    <property type="entry name" value="LysR_subst-bd"/>
</dbReference>
<keyword evidence="4" id="KW-0804">Transcription</keyword>
<reference evidence="7" key="1">
    <citation type="journal article" date="2019" name="Int. J. Syst. Evol. Microbiol.">
        <title>The Global Catalogue of Microorganisms (GCM) 10K type strain sequencing project: providing services to taxonomists for standard genome sequencing and annotation.</title>
        <authorList>
            <consortium name="The Broad Institute Genomics Platform"/>
            <consortium name="The Broad Institute Genome Sequencing Center for Infectious Disease"/>
            <person name="Wu L."/>
            <person name="Ma J."/>
        </authorList>
    </citation>
    <scope>NUCLEOTIDE SEQUENCE [LARGE SCALE GENOMIC DNA]</scope>
    <source>
        <strain evidence="7">NBRC 101365</strain>
    </source>
</reference>
<evidence type="ECO:0000256" key="3">
    <source>
        <dbReference type="ARBA" id="ARBA00023125"/>
    </source>
</evidence>
<dbReference type="Pfam" id="PF00126">
    <property type="entry name" value="HTH_1"/>
    <property type="match status" value="1"/>
</dbReference>
<dbReference type="InterPro" id="IPR000847">
    <property type="entry name" value="LysR_HTH_N"/>
</dbReference>
<evidence type="ECO:0000256" key="1">
    <source>
        <dbReference type="ARBA" id="ARBA00009437"/>
    </source>
</evidence>
<protein>
    <submittedName>
        <fullName evidence="6">LysR family transcriptional regulator</fullName>
    </submittedName>
</protein>
<dbReference type="InterPro" id="IPR036390">
    <property type="entry name" value="WH_DNA-bd_sf"/>
</dbReference>
<evidence type="ECO:0000313" key="6">
    <source>
        <dbReference type="EMBL" id="GLS20391.1"/>
    </source>
</evidence>
<dbReference type="PANTHER" id="PTHR30537:SF5">
    <property type="entry name" value="HTH-TYPE TRANSCRIPTIONAL ACTIVATOR TTDR-RELATED"/>
    <property type="match status" value="1"/>
</dbReference>
<evidence type="ECO:0000256" key="4">
    <source>
        <dbReference type="ARBA" id="ARBA00023163"/>
    </source>
</evidence>
<feature type="domain" description="HTH lysR-type" evidence="5">
    <location>
        <begin position="13"/>
        <end position="63"/>
    </location>
</feature>
<comment type="caution">
    <text evidence="6">The sequence shown here is derived from an EMBL/GenBank/DDBJ whole genome shotgun (WGS) entry which is preliminary data.</text>
</comment>
<organism evidence="6 7">
    <name type="scientific">Labrys miyagiensis</name>
    <dbReference type="NCBI Taxonomy" id="346912"/>
    <lineage>
        <taxon>Bacteria</taxon>
        <taxon>Pseudomonadati</taxon>
        <taxon>Pseudomonadota</taxon>
        <taxon>Alphaproteobacteria</taxon>
        <taxon>Hyphomicrobiales</taxon>
        <taxon>Xanthobacteraceae</taxon>
        <taxon>Labrys</taxon>
    </lineage>
</organism>
<dbReference type="Gene3D" id="3.40.190.290">
    <property type="match status" value="1"/>
</dbReference>
<proteinExistence type="inferred from homology"/>
<dbReference type="InterPro" id="IPR036388">
    <property type="entry name" value="WH-like_DNA-bd_sf"/>
</dbReference>
<dbReference type="Gene3D" id="1.10.10.10">
    <property type="entry name" value="Winged helix-like DNA-binding domain superfamily/Winged helix DNA-binding domain"/>
    <property type="match status" value="1"/>
</dbReference>